<reference evidence="3" key="2">
    <citation type="submission" date="2016-02" db="EMBL/GenBank/DDBJ databases">
        <title>Draft genome sequence of five rapidly growing Mycobacterium species.</title>
        <authorList>
            <person name="Katahira K."/>
            <person name="Gotou Y."/>
            <person name="Iida K."/>
            <person name="Ogura Y."/>
            <person name="Hayashi T."/>
        </authorList>
    </citation>
    <scope>NUCLEOTIDE SEQUENCE [LARGE SCALE GENOMIC DNA]</scope>
    <source>
        <strain evidence="3">JCM15654</strain>
    </source>
</reference>
<keyword evidence="1" id="KW-0812">Transmembrane</keyword>
<proteinExistence type="predicted"/>
<evidence type="ECO:0000313" key="2">
    <source>
        <dbReference type="EMBL" id="GAS88583.1"/>
    </source>
</evidence>
<gene>
    <name evidence="2" type="ORF">RMCB_2679</name>
</gene>
<evidence type="ECO:0008006" key="4">
    <source>
        <dbReference type="Google" id="ProtNLM"/>
    </source>
</evidence>
<feature type="transmembrane region" description="Helical" evidence="1">
    <location>
        <begin position="111"/>
        <end position="128"/>
    </location>
</feature>
<evidence type="ECO:0000256" key="1">
    <source>
        <dbReference type="SAM" id="Phobius"/>
    </source>
</evidence>
<dbReference type="EMBL" id="BCSX01000024">
    <property type="protein sequence ID" value="GAS88583.1"/>
    <property type="molecule type" value="Genomic_DNA"/>
</dbReference>
<keyword evidence="1" id="KW-1133">Transmembrane helix</keyword>
<dbReference type="Proteomes" id="UP000069620">
    <property type="component" value="Unassembled WGS sequence"/>
</dbReference>
<comment type="caution">
    <text evidence="2">The sequence shown here is derived from an EMBL/GenBank/DDBJ whole genome shotgun (WGS) entry which is preliminary data.</text>
</comment>
<dbReference type="OrthoDB" id="4559029at2"/>
<evidence type="ECO:0000313" key="3">
    <source>
        <dbReference type="Proteomes" id="UP000069620"/>
    </source>
</evidence>
<feature type="transmembrane region" description="Helical" evidence="1">
    <location>
        <begin position="35"/>
        <end position="60"/>
    </location>
</feature>
<dbReference type="RefSeq" id="WP_062829158.1">
    <property type="nucleotide sequence ID" value="NZ_BCSX01000024.1"/>
</dbReference>
<protein>
    <recommendedName>
        <fullName evidence="4">Transmembrane protein</fullName>
    </recommendedName>
</protein>
<reference evidence="3" key="1">
    <citation type="journal article" date="2016" name="Genome Announc.">
        <title>Draft Genome Sequences of Five Rapidly Growing Mycobacterium Species, M. thermoresistibile, M. fortuitum subsp. acetamidolyticum, M. canariasense, M. brisbanense, and M. novocastrense.</title>
        <authorList>
            <person name="Katahira K."/>
            <person name="Ogura Y."/>
            <person name="Gotoh Y."/>
            <person name="Hayashi T."/>
        </authorList>
    </citation>
    <scope>NUCLEOTIDE SEQUENCE [LARGE SCALE GENOMIC DNA]</scope>
    <source>
        <strain evidence="3">JCM15654</strain>
    </source>
</reference>
<dbReference type="AlphaFoldDB" id="A0A100VZ14"/>
<organism evidence="2 3">
    <name type="scientific">Mycolicibacterium brisbanense</name>
    <dbReference type="NCBI Taxonomy" id="146020"/>
    <lineage>
        <taxon>Bacteria</taxon>
        <taxon>Bacillati</taxon>
        <taxon>Actinomycetota</taxon>
        <taxon>Actinomycetes</taxon>
        <taxon>Mycobacteriales</taxon>
        <taxon>Mycobacteriaceae</taxon>
        <taxon>Mycolicibacterium</taxon>
    </lineage>
</organism>
<keyword evidence="3" id="KW-1185">Reference proteome</keyword>
<accession>A0A100VZ14</accession>
<keyword evidence="1" id="KW-0472">Membrane</keyword>
<sequence>MTAMRLLLAMAGIGLGVYGALLVWQNPPVIIVRILVWALVAVVVHDFVFAPLCAAMGWVGHRLIPAGSRSPIAVAGLCSVVLVLLAVPVYGRPGMRPDNATVLDRDYPLGLAVSLGVVWLSVLLYELLRRVLPVGEDDVVEHERAEQVDRQPEPR</sequence>
<feature type="transmembrane region" description="Helical" evidence="1">
    <location>
        <begin position="72"/>
        <end position="91"/>
    </location>
</feature>
<dbReference type="STRING" id="146020.RMCB_2679"/>
<name>A0A100VZ14_9MYCO</name>